<dbReference type="InterPro" id="IPR006222">
    <property type="entry name" value="GCVT_N"/>
</dbReference>
<dbReference type="InterPro" id="IPR029043">
    <property type="entry name" value="GcvT/YgfZ_C"/>
</dbReference>
<dbReference type="InterPro" id="IPR028896">
    <property type="entry name" value="GcvT/YgfZ/DmdA"/>
</dbReference>
<dbReference type="Pfam" id="PF08669">
    <property type="entry name" value="GCV_T_C"/>
    <property type="match status" value="1"/>
</dbReference>
<dbReference type="FunFam" id="2.40.30.110:FF:000008">
    <property type="entry name" value="Sarcosine dehydrogenase"/>
    <property type="match status" value="1"/>
</dbReference>
<dbReference type="InterPro" id="IPR036188">
    <property type="entry name" value="FAD/NAD-bd_sf"/>
</dbReference>
<dbReference type="Pfam" id="PF01266">
    <property type="entry name" value="DAO"/>
    <property type="match status" value="1"/>
</dbReference>
<dbReference type="Pfam" id="PF16350">
    <property type="entry name" value="FAO_M"/>
    <property type="match status" value="1"/>
</dbReference>
<evidence type="ECO:0000313" key="7">
    <source>
        <dbReference type="Proteomes" id="UP000041254"/>
    </source>
</evidence>
<dbReference type="InParanoid" id="A0A0G4EW22"/>
<dbReference type="PANTHER" id="PTHR43757:SF11">
    <property type="entry name" value="SARCOSINE DEHYDROGENASE"/>
    <property type="match status" value="1"/>
</dbReference>
<dbReference type="OrthoDB" id="498204at2759"/>
<evidence type="ECO:0000313" key="6">
    <source>
        <dbReference type="EMBL" id="CEM02530.1"/>
    </source>
</evidence>
<dbReference type="Gene3D" id="3.30.70.1400">
    <property type="entry name" value="Aminomethyltransferase beta-barrel domains"/>
    <property type="match status" value="1"/>
</dbReference>
<evidence type="ECO:0008006" key="8">
    <source>
        <dbReference type="Google" id="ProtNLM"/>
    </source>
</evidence>
<dbReference type="InterPro" id="IPR013977">
    <property type="entry name" value="GcvT_C"/>
</dbReference>
<dbReference type="SUPFAM" id="SSF51905">
    <property type="entry name" value="FAD/NAD(P)-binding domain"/>
    <property type="match status" value="1"/>
</dbReference>
<name>A0A0G4EW22_VITBC</name>
<evidence type="ECO:0000259" key="4">
    <source>
        <dbReference type="Pfam" id="PF08669"/>
    </source>
</evidence>
<dbReference type="SUPFAM" id="SSF103025">
    <property type="entry name" value="Folate-binding domain"/>
    <property type="match status" value="1"/>
</dbReference>
<dbReference type="Gene3D" id="3.30.9.10">
    <property type="entry name" value="D-Amino Acid Oxidase, subunit A, domain 2"/>
    <property type="match status" value="1"/>
</dbReference>
<sequence length="899" mass="99313">MLSSGRLCWPLLATGRSAAGCVRLLAGNAHRLSRCFSSSVGDGSLPESADVVIVGGGAIGTSVFYHLAKRGITNVVLLERDKLTAGTTWHSAGLYWCLRPNDTEIQLLSKTRELVKKDGILEQETGLSTFTPNGGLFTASTKERLDEYKRLSTVGKYYGIESHVLTPAQTQDIYPLINTEDLYGALYSPGDGLIEPSGVTQAYTKGGKQRGGKVFEETPVTGLQKQGNRITAVETTRGTIKTSLLVNACGVWSPKVAHMAGAHCPLAAMKHAYVVTQPIEGLGFVPNIRDHDQSVYLKLQGSCLAIGGYEQDPDFWDDVKDSFAFGLFDLNWDIFEAHINAHVKRVPSVESAGIQHTVCGPESFTPDHKPLVGYTPDCENLFLACGYNSAGIMLSGGHGDQIAQWIDQGYTDIDMYSSDITRFHQSYTNNTKWVKDRSHEAYAKNYSVVYPHDQPLAGRLLRKSPFYDRLIQQGCFHIETLGYERPFYFDATHTHTDRQTEPLTYDYYGAYPDCTPKHATHTYADMLRHEYSFQWPHTFATVKSEHAAIRNKVGLIDMSAFGKLLVEGKDSTAAVSLLSTANVAGKGVGSTTYTQMCNQRGGVECDLTVSHIGDNNFYIATPGGSAQHDEQWIRKTIRERGLDCTVTPITDEHGVLSVQGPHSRALMQGLTGQDMSIDAFPFGTNRMVDVKGHSVRVIRLTFVGETGYELHVPRESGEAVYDIVWEAGQKYGVQNVGYYAVEGLSMEKGYRHWHADIRPDDTPLEAGMSWVCKLKTTQPFIGREALERQKKEGIRKRLVYVHLPESDPLKDPSAPAIFGLESLYRDGECVGYLRRACYAYSLGRPLGVGYVHASNGGVVSSDWIKDGKYELEIMGSMLPVSVSTKTPFDPQNLRVKGFY</sequence>
<dbReference type="GO" id="GO:0005739">
    <property type="term" value="C:mitochondrion"/>
    <property type="evidence" value="ECO:0007669"/>
    <property type="project" value="TreeGrafter"/>
</dbReference>
<evidence type="ECO:0000259" key="5">
    <source>
        <dbReference type="Pfam" id="PF16350"/>
    </source>
</evidence>
<dbReference type="OMA" id="MVFKYDQ"/>
<reference evidence="6 7" key="1">
    <citation type="submission" date="2014-11" db="EMBL/GenBank/DDBJ databases">
        <authorList>
            <person name="Zhu J."/>
            <person name="Qi W."/>
            <person name="Song R."/>
        </authorList>
    </citation>
    <scope>NUCLEOTIDE SEQUENCE [LARGE SCALE GENOMIC DNA]</scope>
</reference>
<dbReference type="PANTHER" id="PTHR43757">
    <property type="entry name" value="AMINOMETHYLTRANSFERASE"/>
    <property type="match status" value="1"/>
</dbReference>
<protein>
    <recommendedName>
        <fullName evidence="8">Sarcosine dehydrogenase</fullName>
    </recommendedName>
</protein>
<dbReference type="Pfam" id="PF01571">
    <property type="entry name" value="GCV_T"/>
    <property type="match status" value="1"/>
</dbReference>
<dbReference type="Proteomes" id="UP000041254">
    <property type="component" value="Unassembled WGS sequence"/>
</dbReference>
<dbReference type="AlphaFoldDB" id="A0A0G4EW22"/>
<proteinExistence type="inferred from homology"/>
<dbReference type="InterPro" id="IPR027266">
    <property type="entry name" value="TrmE/GcvT-like"/>
</dbReference>
<evidence type="ECO:0000256" key="1">
    <source>
        <dbReference type="ARBA" id="ARBA00008609"/>
    </source>
</evidence>
<keyword evidence="7" id="KW-1185">Reference proteome</keyword>
<dbReference type="Gene3D" id="2.40.30.110">
    <property type="entry name" value="Aminomethyltransferase beta-barrel domains"/>
    <property type="match status" value="1"/>
</dbReference>
<evidence type="ECO:0000259" key="2">
    <source>
        <dbReference type="Pfam" id="PF01266"/>
    </source>
</evidence>
<feature type="domain" description="FAD dependent oxidoreductase central" evidence="5">
    <location>
        <begin position="409"/>
        <end position="464"/>
    </location>
</feature>
<comment type="similarity">
    <text evidence="1">Belongs to the GcvT family.</text>
</comment>
<feature type="domain" description="GCVT N-terminal" evidence="3">
    <location>
        <begin position="466"/>
        <end position="775"/>
    </location>
</feature>
<feature type="domain" description="FAD dependent oxidoreductase" evidence="2">
    <location>
        <begin position="50"/>
        <end position="405"/>
    </location>
</feature>
<dbReference type="FunFam" id="3.50.50.60:FF:000769">
    <property type="entry name" value="Sarcosine dehydrogenase"/>
    <property type="match status" value="1"/>
</dbReference>
<dbReference type="Gene3D" id="3.50.50.60">
    <property type="entry name" value="FAD/NAD(P)-binding domain"/>
    <property type="match status" value="1"/>
</dbReference>
<gene>
    <name evidence="6" type="ORF">Vbra_13679</name>
</gene>
<dbReference type="Gene3D" id="3.30.1360.120">
    <property type="entry name" value="Probable tRNA modification gtpase trme, domain 1"/>
    <property type="match status" value="1"/>
</dbReference>
<dbReference type="STRING" id="1169540.A0A0G4EW22"/>
<dbReference type="InterPro" id="IPR032503">
    <property type="entry name" value="FAO_M"/>
</dbReference>
<evidence type="ECO:0000259" key="3">
    <source>
        <dbReference type="Pfam" id="PF01571"/>
    </source>
</evidence>
<organism evidence="6 7">
    <name type="scientific">Vitrella brassicaformis (strain CCMP3155)</name>
    <dbReference type="NCBI Taxonomy" id="1169540"/>
    <lineage>
        <taxon>Eukaryota</taxon>
        <taxon>Sar</taxon>
        <taxon>Alveolata</taxon>
        <taxon>Colpodellida</taxon>
        <taxon>Vitrellaceae</taxon>
        <taxon>Vitrella</taxon>
    </lineage>
</organism>
<feature type="domain" description="Aminomethyltransferase C-terminal" evidence="4">
    <location>
        <begin position="811"/>
        <end position="888"/>
    </location>
</feature>
<dbReference type="InterPro" id="IPR006076">
    <property type="entry name" value="FAD-dep_OxRdtase"/>
</dbReference>
<dbReference type="EMBL" id="CDMY01000328">
    <property type="protein sequence ID" value="CEM02530.1"/>
    <property type="molecule type" value="Genomic_DNA"/>
</dbReference>
<dbReference type="VEuPathDB" id="CryptoDB:Vbra_13679"/>
<dbReference type="SUPFAM" id="SSF54373">
    <property type="entry name" value="FAD-linked reductases, C-terminal domain"/>
    <property type="match status" value="1"/>
</dbReference>
<dbReference type="SUPFAM" id="SSF101790">
    <property type="entry name" value="Aminomethyltransferase beta-barrel domain"/>
    <property type="match status" value="1"/>
</dbReference>
<accession>A0A0G4EW22</accession>